<dbReference type="Proteomes" id="UP001241377">
    <property type="component" value="Unassembled WGS sequence"/>
</dbReference>
<sequence length="247" mass="27625">MASTTTTPLFEEPSPSATITQAPGSAGLYDYSWWRSMGMARFFGPDLDADDFTGFTPGDWRHSTGGRRRKHRKDYGEIPVLYEAQVFEAEDSHPDNGFESGWECKQVIKPLMAPLAVATPHERLSHLLQARNVDLESHERVNVASTRRIEDINAPVLSYNNNHDVTHSNASRGSDTGEHSLQVRYLIRMPESQIAIASRNQPDEYGEIVSHGPIEIGVWQPLIDLQAESKLDDDNSRGDLNKGNILQ</sequence>
<reference evidence="1" key="1">
    <citation type="submission" date="2023-04" db="EMBL/GenBank/DDBJ databases">
        <title>Draft Genome sequencing of Naganishia species isolated from polar environments using Oxford Nanopore Technology.</title>
        <authorList>
            <person name="Leo P."/>
            <person name="Venkateswaran K."/>
        </authorList>
    </citation>
    <scope>NUCLEOTIDE SEQUENCE</scope>
    <source>
        <strain evidence="1">MNA-CCFEE 5261</strain>
    </source>
</reference>
<keyword evidence="2" id="KW-1185">Reference proteome</keyword>
<proteinExistence type="predicted"/>
<dbReference type="EMBL" id="JASBWR010000008">
    <property type="protein sequence ID" value="KAJ9111375.1"/>
    <property type="molecule type" value="Genomic_DNA"/>
</dbReference>
<evidence type="ECO:0000313" key="2">
    <source>
        <dbReference type="Proteomes" id="UP001241377"/>
    </source>
</evidence>
<organism evidence="1 2">
    <name type="scientific">Naganishia cerealis</name>
    <dbReference type="NCBI Taxonomy" id="610337"/>
    <lineage>
        <taxon>Eukaryota</taxon>
        <taxon>Fungi</taxon>
        <taxon>Dikarya</taxon>
        <taxon>Basidiomycota</taxon>
        <taxon>Agaricomycotina</taxon>
        <taxon>Tremellomycetes</taxon>
        <taxon>Filobasidiales</taxon>
        <taxon>Filobasidiaceae</taxon>
        <taxon>Naganishia</taxon>
    </lineage>
</organism>
<accession>A0ACC2WJL3</accession>
<name>A0ACC2WJL3_9TREE</name>
<evidence type="ECO:0000313" key="1">
    <source>
        <dbReference type="EMBL" id="KAJ9111375.1"/>
    </source>
</evidence>
<comment type="caution">
    <text evidence="1">The sequence shown here is derived from an EMBL/GenBank/DDBJ whole genome shotgun (WGS) entry which is preliminary data.</text>
</comment>
<gene>
    <name evidence="1" type="ORF">QFC19_001143</name>
</gene>
<protein>
    <submittedName>
        <fullName evidence="1">Uncharacterized protein</fullName>
    </submittedName>
</protein>